<dbReference type="AlphaFoldDB" id="A0A1H6VWJ2"/>
<dbReference type="InterPro" id="IPR007844">
    <property type="entry name" value="AsmA"/>
</dbReference>
<feature type="domain" description="AsmA" evidence="2">
    <location>
        <begin position="3"/>
        <end position="123"/>
    </location>
</feature>
<evidence type="ECO:0000259" key="2">
    <source>
        <dbReference type="Pfam" id="PF05170"/>
    </source>
</evidence>
<dbReference type="InterPro" id="IPR052894">
    <property type="entry name" value="AsmA-related"/>
</dbReference>
<evidence type="ECO:0000313" key="4">
    <source>
        <dbReference type="Proteomes" id="UP000199420"/>
    </source>
</evidence>
<dbReference type="GO" id="GO:0005886">
    <property type="term" value="C:plasma membrane"/>
    <property type="evidence" value="ECO:0007669"/>
    <property type="project" value="TreeGrafter"/>
</dbReference>
<evidence type="ECO:0000256" key="1">
    <source>
        <dbReference type="SAM" id="Phobius"/>
    </source>
</evidence>
<dbReference type="PANTHER" id="PTHR30441">
    <property type="entry name" value="DUF748 DOMAIN-CONTAINING PROTEIN"/>
    <property type="match status" value="1"/>
</dbReference>
<sequence length="353" mass="36769">MAMTRRLHYALLALTGILVAGLVALVVTVYLLLQPERFTAMLQEQAAKAGLELSLASPASPTLFPRPALELQGLTLTAQGASMPILLAANGRLALPWSTLFGGPTVISRLEIDAPRVDLDALQAWLSSLPSGSAGAPNIPRIDTGVRIARGTLVRGNQLLLRDFSLDAGSLLTGQPFPLVVSAKDAGGTAMQLRLTATPRIQGNALQLNDINLDFSRGTTLSMQLTGEAHWHGAADAAATLAGSLDEADAGRYDISLGLTPANQSDPLLLALKLDGPGNHVDLRLPPLAVARWWSHIGDTEGPRLDPPPGSGHIDAATFDMAGVHVEGLHLELAPAPAASTAKPAAPATSDTQ</sequence>
<keyword evidence="1" id="KW-1133">Transmembrane helix</keyword>
<keyword evidence="1" id="KW-0812">Transmembrane</keyword>
<keyword evidence="4" id="KW-1185">Reference proteome</keyword>
<dbReference type="GO" id="GO:0090313">
    <property type="term" value="P:regulation of protein targeting to membrane"/>
    <property type="evidence" value="ECO:0007669"/>
    <property type="project" value="TreeGrafter"/>
</dbReference>
<keyword evidence="1" id="KW-0472">Membrane</keyword>
<dbReference type="Pfam" id="PF05170">
    <property type="entry name" value="AsmA"/>
    <property type="match status" value="1"/>
</dbReference>
<name>A0A1H6VWJ2_9GAMM</name>
<dbReference type="EMBL" id="FNYC01000004">
    <property type="protein sequence ID" value="SEJ07444.1"/>
    <property type="molecule type" value="Genomic_DNA"/>
</dbReference>
<evidence type="ECO:0000313" key="3">
    <source>
        <dbReference type="EMBL" id="SEJ07444.1"/>
    </source>
</evidence>
<accession>A0A1H6VWJ2</accession>
<gene>
    <name evidence="3" type="ORF">SAMN04487997_2422</name>
</gene>
<organism evidence="3 4">
    <name type="scientific">Frateuria terrea</name>
    <dbReference type="NCBI Taxonomy" id="529704"/>
    <lineage>
        <taxon>Bacteria</taxon>
        <taxon>Pseudomonadati</taxon>
        <taxon>Pseudomonadota</taxon>
        <taxon>Gammaproteobacteria</taxon>
        <taxon>Lysobacterales</taxon>
        <taxon>Rhodanobacteraceae</taxon>
        <taxon>Frateuria</taxon>
    </lineage>
</organism>
<reference evidence="3 4" key="1">
    <citation type="submission" date="2016-10" db="EMBL/GenBank/DDBJ databases">
        <authorList>
            <person name="de Groot N.N."/>
        </authorList>
    </citation>
    <scope>NUCLEOTIDE SEQUENCE [LARGE SCALE GENOMIC DNA]</scope>
    <source>
        <strain evidence="3 4">DSM 26515</strain>
    </source>
</reference>
<dbReference type="PANTHER" id="PTHR30441:SF8">
    <property type="entry name" value="DUF748 DOMAIN-CONTAINING PROTEIN"/>
    <property type="match status" value="1"/>
</dbReference>
<dbReference type="STRING" id="529704.SAMN02927913_3231"/>
<dbReference type="Proteomes" id="UP000199420">
    <property type="component" value="Unassembled WGS sequence"/>
</dbReference>
<proteinExistence type="predicted"/>
<protein>
    <submittedName>
        <fullName evidence="3">AsmA protein</fullName>
    </submittedName>
</protein>
<feature type="transmembrane region" description="Helical" evidence="1">
    <location>
        <begin position="7"/>
        <end position="33"/>
    </location>
</feature>